<evidence type="ECO:0000313" key="2">
    <source>
        <dbReference type="Proteomes" id="UP000830583"/>
    </source>
</evidence>
<accession>A0ABY4KEZ3</accession>
<name>A0ABY4KEZ3_9FLAO</name>
<evidence type="ECO:0000313" key="1">
    <source>
        <dbReference type="EMBL" id="UPQ79362.1"/>
    </source>
</evidence>
<sequence length="216" mass="24733">MKKLLFLLVLFTFNSCEIYYDGETRLVIDTVVKDIDDGTPLKNIPFKVIVTNGYDTETISTGMTDNEGRILAIFPAPKSDSDLISLNIIPEETYQKQEFVRILKSDFINYKISPVSTGLVKTDRITQLNIEIIQTSSQIALSDLAINAIRPEFVIDYNPEYEDDPSWYFYPISILKNQTFNISYKLTDFSVNPASVEYFSVPITVENESINYQLIY</sequence>
<dbReference type="EMBL" id="CP096205">
    <property type="protein sequence ID" value="UPQ79362.1"/>
    <property type="molecule type" value="Genomic_DNA"/>
</dbReference>
<dbReference type="RefSeq" id="WP_248434439.1">
    <property type="nucleotide sequence ID" value="NZ_CP096205.1"/>
</dbReference>
<dbReference type="SUPFAM" id="SSF49373">
    <property type="entry name" value="Invasin/intimin cell-adhesion fragments"/>
    <property type="match status" value="1"/>
</dbReference>
<gene>
    <name evidence="1" type="ORF">M0M57_00645</name>
</gene>
<keyword evidence="2" id="KW-1185">Reference proteome</keyword>
<organism evidence="1 2">
    <name type="scientific">Flavobacterium azooxidireducens</name>
    <dbReference type="NCBI Taxonomy" id="1871076"/>
    <lineage>
        <taxon>Bacteria</taxon>
        <taxon>Pseudomonadati</taxon>
        <taxon>Bacteroidota</taxon>
        <taxon>Flavobacteriia</taxon>
        <taxon>Flavobacteriales</taxon>
        <taxon>Flavobacteriaceae</taxon>
        <taxon>Flavobacterium</taxon>
    </lineage>
</organism>
<reference evidence="1" key="1">
    <citation type="submission" date="2022-04" db="EMBL/GenBank/DDBJ databases">
        <title>Consumption of N2O by Flavobacterium azooxidireducens sp. nov. isolated from Decomposing Leaf Litter of Phragmites australis (Cav.).</title>
        <authorList>
            <person name="Behrendt U."/>
            <person name="Spanner T."/>
            <person name="Augustin J."/>
            <person name="Horn M.A."/>
            <person name="Kolb S."/>
            <person name="Ulrich A."/>
        </authorList>
    </citation>
    <scope>NUCLEOTIDE SEQUENCE</scope>
    <source>
        <strain evidence="1">IGB 4-14</strain>
    </source>
</reference>
<evidence type="ECO:0008006" key="3">
    <source>
        <dbReference type="Google" id="ProtNLM"/>
    </source>
</evidence>
<protein>
    <recommendedName>
        <fullName evidence="3">Carboxypeptidase regulatory-like domain-containing protein</fullName>
    </recommendedName>
</protein>
<proteinExistence type="predicted"/>
<dbReference type="InterPro" id="IPR008964">
    <property type="entry name" value="Invasin/intimin_cell_adhesion"/>
</dbReference>
<dbReference type="Proteomes" id="UP000830583">
    <property type="component" value="Chromosome"/>
</dbReference>